<evidence type="ECO:0000313" key="2">
    <source>
        <dbReference type="Proteomes" id="UP000044602"/>
    </source>
</evidence>
<organism evidence="1 2">
    <name type="scientific">Verticillium longisporum</name>
    <name type="common">Verticillium dahliae var. longisporum</name>
    <dbReference type="NCBI Taxonomy" id="100787"/>
    <lineage>
        <taxon>Eukaryota</taxon>
        <taxon>Fungi</taxon>
        <taxon>Dikarya</taxon>
        <taxon>Ascomycota</taxon>
        <taxon>Pezizomycotina</taxon>
        <taxon>Sordariomycetes</taxon>
        <taxon>Hypocreomycetidae</taxon>
        <taxon>Glomerellales</taxon>
        <taxon>Plectosphaerellaceae</taxon>
        <taxon>Verticillium</taxon>
    </lineage>
</organism>
<accession>A0A0G4L1H7</accession>
<keyword evidence="2" id="KW-1185">Reference proteome</keyword>
<dbReference type="AlphaFoldDB" id="A0A0G4L1H7"/>
<dbReference type="EMBL" id="CVQH01006668">
    <property type="protein sequence ID" value="CRK15575.1"/>
    <property type="molecule type" value="Genomic_DNA"/>
</dbReference>
<proteinExistence type="predicted"/>
<sequence length="560" mass="61024">MCTEPSSDTVPAAGPGKSPLDAVRDVAVLEVRPPALGRPVGDAVLVEPHRLPRLRAARPLRPAVEVLIRPGPDVVLRLPGLADDVPAVLVKPRVLPVALDHERRRRRDVALLPAHALLLVVRVQPDEARGDVPFFRAFFRRTAWRTAWRTPRQSPLDAVRDVAVLVVRPPAPGRPVGDAVLVEPHRLPRLFAARPLRPPVEVLVRPGPDVVLRLPGLADDVAAVLVEPRVLPVALDHERRRRRDVALLPRHALLLVVRVQPDEARGDVVLVRVNVVVDAEALPAPAEAQQPAVAPPLERVPRAVLPRLGAHDAVRGAARRGRVERLEEGVLRLGHERAVVRAAGPDGGPGLVEGAGLDERVDVLVEVLERGLDAVRRHGVVDVQDILGSDGPVLDGHVGFIHAPFDLCAVRRDDVGVVEQVGPGRCGYVDSVLLREELDELLREQDVAGCTKRMDNGVQQPRCRCQGVSVGEFATARDEDVSAVGCDATPRLSIDYGYVIKARQNRFNHAQITCVAAGHEVRALQALGDGDALVEHLEPDSVQRPRQVEHPVQVPFWLMW</sequence>
<name>A0A0G4L1H7_VERLO</name>
<evidence type="ECO:0000313" key="1">
    <source>
        <dbReference type="EMBL" id="CRK15575.1"/>
    </source>
</evidence>
<reference evidence="1 2" key="1">
    <citation type="submission" date="2015-05" db="EMBL/GenBank/DDBJ databases">
        <authorList>
            <person name="Wang D.B."/>
            <person name="Wang M."/>
        </authorList>
    </citation>
    <scope>NUCLEOTIDE SEQUENCE [LARGE SCALE GENOMIC DNA]</scope>
    <source>
        <strain evidence="1">VL1</strain>
    </source>
</reference>
<dbReference type="Proteomes" id="UP000044602">
    <property type="component" value="Unassembled WGS sequence"/>
</dbReference>
<protein>
    <submittedName>
        <fullName evidence="1">Uncharacterized protein</fullName>
    </submittedName>
</protein>
<gene>
    <name evidence="1" type="ORF">BN1708_002786</name>
</gene>